<dbReference type="EMBL" id="QGNW01001129">
    <property type="protein sequence ID" value="RVW54232.1"/>
    <property type="molecule type" value="Genomic_DNA"/>
</dbReference>
<proteinExistence type="predicted"/>
<evidence type="ECO:0000256" key="1">
    <source>
        <dbReference type="ARBA" id="ARBA00022723"/>
    </source>
</evidence>
<feature type="compositionally biased region" description="Basic residues" evidence="5">
    <location>
        <begin position="33"/>
        <end position="44"/>
    </location>
</feature>
<dbReference type="PANTHER" id="PTHR46508:SF5">
    <property type="entry name" value="PHD-FINGER AND DNA BINDING DOMAIN-CONTAINING PROTEIN"/>
    <property type="match status" value="1"/>
</dbReference>
<dbReference type="InterPro" id="IPR019786">
    <property type="entry name" value="Zinc_finger_PHD-type_CS"/>
</dbReference>
<keyword evidence="2 4" id="KW-0863">Zinc-finger</keyword>
<dbReference type="Proteomes" id="UP000288805">
    <property type="component" value="Unassembled WGS sequence"/>
</dbReference>
<dbReference type="CDD" id="cd15532">
    <property type="entry name" value="PHD2_CHD_II"/>
    <property type="match status" value="1"/>
</dbReference>
<evidence type="ECO:0000313" key="7">
    <source>
        <dbReference type="EMBL" id="RVW54232.1"/>
    </source>
</evidence>
<evidence type="ECO:0000256" key="4">
    <source>
        <dbReference type="PROSITE-ProRule" id="PRU00146"/>
    </source>
</evidence>
<feature type="domain" description="PHD-type" evidence="6">
    <location>
        <begin position="513"/>
        <end position="560"/>
    </location>
</feature>
<feature type="compositionally biased region" description="Polar residues" evidence="5">
    <location>
        <begin position="51"/>
        <end position="72"/>
    </location>
</feature>
<gene>
    <name evidence="7" type="primary">PTM_3</name>
    <name evidence="7" type="ORF">CK203_080147</name>
</gene>
<dbReference type="Pfam" id="PF00628">
    <property type="entry name" value="PHD"/>
    <property type="match status" value="1"/>
</dbReference>
<organism evidence="7 8">
    <name type="scientific">Vitis vinifera</name>
    <name type="common">Grape</name>
    <dbReference type="NCBI Taxonomy" id="29760"/>
    <lineage>
        <taxon>Eukaryota</taxon>
        <taxon>Viridiplantae</taxon>
        <taxon>Streptophyta</taxon>
        <taxon>Embryophyta</taxon>
        <taxon>Tracheophyta</taxon>
        <taxon>Spermatophyta</taxon>
        <taxon>Magnoliopsida</taxon>
        <taxon>eudicotyledons</taxon>
        <taxon>Gunneridae</taxon>
        <taxon>Pentapetalae</taxon>
        <taxon>rosids</taxon>
        <taxon>Vitales</taxon>
        <taxon>Vitaceae</taxon>
        <taxon>Viteae</taxon>
        <taxon>Vitis</taxon>
    </lineage>
</organism>
<evidence type="ECO:0000313" key="8">
    <source>
        <dbReference type="Proteomes" id="UP000288805"/>
    </source>
</evidence>
<accession>A0A438F3N9</accession>
<reference evidence="7 8" key="1">
    <citation type="journal article" date="2018" name="PLoS Genet.">
        <title>Population sequencing reveals clonal diversity and ancestral inbreeding in the grapevine cultivar Chardonnay.</title>
        <authorList>
            <person name="Roach M.J."/>
            <person name="Johnson D.L."/>
            <person name="Bohlmann J."/>
            <person name="van Vuuren H.J."/>
            <person name="Jones S.J."/>
            <person name="Pretorius I.S."/>
            <person name="Schmidt S.A."/>
            <person name="Borneman A.R."/>
        </authorList>
    </citation>
    <scope>NUCLEOTIDE SEQUENCE [LARGE SCALE GENOMIC DNA]</scope>
    <source>
        <strain evidence="8">cv. Chardonnay</strain>
        <tissue evidence="7">Leaf</tissue>
    </source>
</reference>
<dbReference type="AlphaFoldDB" id="A0A438F3N9"/>
<dbReference type="PROSITE" id="PS50016">
    <property type="entry name" value="ZF_PHD_2"/>
    <property type="match status" value="1"/>
</dbReference>
<dbReference type="InterPro" id="IPR001965">
    <property type="entry name" value="Znf_PHD"/>
</dbReference>
<dbReference type="InterPro" id="IPR019787">
    <property type="entry name" value="Znf_PHD-finger"/>
</dbReference>
<dbReference type="SUPFAM" id="SSF57903">
    <property type="entry name" value="FYVE/PHD zinc finger"/>
    <property type="match status" value="1"/>
</dbReference>
<keyword evidence="3" id="KW-0862">Zinc</keyword>
<feature type="region of interest" description="Disordered" evidence="5">
    <location>
        <begin position="1"/>
        <end position="72"/>
    </location>
</feature>
<comment type="caution">
    <text evidence="7">The sequence shown here is derived from an EMBL/GenBank/DDBJ whole genome shotgun (WGS) entry which is preliminary data.</text>
</comment>
<evidence type="ECO:0000256" key="3">
    <source>
        <dbReference type="ARBA" id="ARBA00022833"/>
    </source>
</evidence>
<evidence type="ECO:0000256" key="2">
    <source>
        <dbReference type="ARBA" id="ARBA00022771"/>
    </source>
</evidence>
<dbReference type="PROSITE" id="PS01359">
    <property type="entry name" value="ZF_PHD_1"/>
    <property type="match status" value="1"/>
</dbReference>
<evidence type="ECO:0000259" key="6">
    <source>
        <dbReference type="PROSITE" id="PS50016"/>
    </source>
</evidence>
<dbReference type="InterPro" id="IPR011011">
    <property type="entry name" value="Znf_FYVE_PHD"/>
</dbReference>
<keyword evidence="1" id="KW-0479">Metal-binding</keyword>
<dbReference type="InterPro" id="IPR013083">
    <property type="entry name" value="Znf_RING/FYVE/PHD"/>
</dbReference>
<feature type="compositionally biased region" description="Polar residues" evidence="5">
    <location>
        <begin position="7"/>
        <end position="17"/>
    </location>
</feature>
<protein>
    <submittedName>
        <fullName evidence="7">DDT domain-containing protein PTM</fullName>
    </submittedName>
</protein>
<name>A0A438F3N9_VITVI</name>
<sequence>MGLGFSRDSSNPMTQNLGEVADPGLVELTQKPRVGRKPKKRRRVEIKPENPENSGNTSGHLDNLNGGFSETLGNSGEGVGKFGVNGGFDLNDGFNFNNGCSLSVDCEENVTRSNYIDLNLNVNGDFDESSKAIELGCAVVETRKKGCSFDLNLGLDDEMKDADVECGEQLKEIHVDGGGGGGANGTLEGGVSAKGVNDSREFVLADSGLWQVGVPREDGISMALWMENASNCVNHSAFSEVQLEGLSGDSIAVINGCQGNLVSPYNEGKRGRKRRKLLNNLTSGTETVLRRSTRRGSAQKGNVSSTMVPFAVSDGSPSAAVSLVSEGKPIISGHAGIEDCIGLPPKLQLPPSSQNLNWMEFPYLTFSLFMPFKHLEFLSDEGSQSASSCLRCLNWGLLDSVTWPVFMAEYLLIHGSGLKPGFDFSCLKLFDNDYCKRPVAVKVEILRCLCDDVIEVEALRSELSRRSLAAEPDMEFNRNVNIEICKKRRAMMDVSGGSCLAEEVVDEINDWNSDECCLCKMDGNLICCDGCPAAYHSRCVGVASDLLPDGDWYCPECAIDKDKPWMKQRKSLRGAELLGVDPHGRLYFSSYGYLLV</sequence>
<dbReference type="SMART" id="SM00249">
    <property type="entry name" value="PHD"/>
    <property type="match status" value="1"/>
</dbReference>
<evidence type="ECO:0000256" key="5">
    <source>
        <dbReference type="SAM" id="MobiDB-lite"/>
    </source>
</evidence>
<dbReference type="Gene3D" id="3.30.40.10">
    <property type="entry name" value="Zinc/RING finger domain, C3HC4 (zinc finger)"/>
    <property type="match status" value="1"/>
</dbReference>
<dbReference type="PANTHER" id="PTHR46508">
    <property type="entry name" value="PHD FINGER FAMILY PROTEIN"/>
    <property type="match status" value="1"/>
</dbReference>
<dbReference type="GO" id="GO:0008270">
    <property type="term" value="F:zinc ion binding"/>
    <property type="evidence" value="ECO:0007669"/>
    <property type="project" value="UniProtKB-KW"/>
</dbReference>